<gene>
    <name evidence="2" type="ORF">SARC_15622</name>
</gene>
<dbReference type="Proteomes" id="UP000054560">
    <property type="component" value="Unassembled WGS sequence"/>
</dbReference>
<feature type="compositionally biased region" description="Polar residues" evidence="1">
    <location>
        <begin position="10"/>
        <end position="23"/>
    </location>
</feature>
<sequence>MGTRTPDLISCNSANNSGHTSGHNQRYKDMLFLSVARDRDGLSESDVSARSSTYGVVEGPYSTHASRQAYHKELLQLVMSNKPKREALVTLAMGCHDQALRRAIPKCSMVQFLVLHSRGRDYRRLSVESWFEGFDQSALHIVYKPL</sequence>
<dbReference type="EMBL" id="KQ248037">
    <property type="protein sequence ID" value="KNC71835.1"/>
    <property type="molecule type" value="Genomic_DNA"/>
</dbReference>
<evidence type="ECO:0000313" key="2">
    <source>
        <dbReference type="EMBL" id="KNC71835.1"/>
    </source>
</evidence>
<name>A0A0L0F545_9EUKA</name>
<feature type="region of interest" description="Disordered" evidence="1">
    <location>
        <begin position="1"/>
        <end position="23"/>
    </location>
</feature>
<reference evidence="2 3" key="1">
    <citation type="submission" date="2011-02" db="EMBL/GenBank/DDBJ databases">
        <title>The Genome Sequence of Sphaeroforma arctica JP610.</title>
        <authorList>
            <consortium name="The Broad Institute Genome Sequencing Platform"/>
            <person name="Russ C."/>
            <person name="Cuomo C."/>
            <person name="Young S.K."/>
            <person name="Zeng Q."/>
            <person name="Gargeya S."/>
            <person name="Alvarado L."/>
            <person name="Berlin A."/>
            <person name="Chapman S.B."/>
            <person name="Chen Z."/>
            <person name="Freedman E."/>
            <person name="Gellesch M."/>
            <person name="Goldberg J."/>
            <person name="Griggs A."/>
            <person name="Gujja S."/>
            <person name="Heilman E."/>
            <person name="Heiman D."/>
            <person name="Howarth C."/>
            <person name="Mehta T."/>
            <person name="Neiman D."/>
            <person name="Pearson M."/>
            <person name="Roberts A."/>
            <person name="Saif S."/>
            <person name="Shea T."/>
            <person name="Shenoy N."/>
            <person name="Sisk P."/>
            <person name="Stolte C."/>
            <person name="Sykes S."/>
            <person name="White J."/>
            <person name="Yandava C."/>
            <person name="Burger G."/>
            <person name="Gray M.W."/>
            <person name="Holland P.W.H."/>
            <person name="King N."/>
            <person name="Lang F.B.F."/>
            <person name="Roger A.J."/>
            <person name="Ruiz-Trillo I."/>
            <person name="Haas B."/>
            <person name="Nusbaum C."/>
            <person name="Birren B."/>
        </authorList>
    </citation>
    <scope>NUCLEOTIDE SEQUENCE [LARGE SCALE GENOMIC DNA]</scope>
    <source>
        <strain evidence="2 3">JP610</strain>
    </source>
</reference>
<dbReference type="AlphaFoldDB" id="A0A0L0F545"/>
<dbReference type="RefSeq" id="XP_014145737.1">
    <property type="nucleotide sequence ID" value="XM_014290262.1"/>
</dbReference>
<protein>
    <submittedName>
        <fullName evidence="2">Uncharacterized protein</fullName>
    </submittedName>
</protein>
<evidence type="ECO:0000256" key="1">
    <source>
        <dbReference type="SAM" id="MobiDB-lite"/>
    </source>
</evidence>
<proteinExistence type="predicted"/>
<dbReference type="GeneID" id="25916126"/>
<organism evidence="2 3">
    <name type="scientific">Sphaeroforma arctica JP610</name>
    <dbReference type="NCBI Taxonomy" id="667725"/>
    <lineage>
        <taxon>Eukaryota</taxon>
        <taxon>Ichthyosporea</taxon>
        <taxon>Ichthyophonida</taxon>
        <taxon>Sphaeroforma</taxon>
    </lineage>
</organism>
<accession>A0A0L0F545</accession>
<feature type="non-terminal residue" evidence="2">
    <location>
        <position position="146"/>
    </location>
</feature>
<keyword evidence="3" id="KW-1185">Reference proteome</keyword>
<evidence type="ECO:0000313" key="3">
    <source>
        <dbReference type="Proteomes" id="UP000054560"/>
    </source>
</evidence>